<evidence type="ECO:0000256" key="2">
    <source>
        <dbReference type="ARBA" id="ARBA00022723"/>
    </source>
</evidence>
<dbReference type="Gene3D" id="2.30.40.10">
    <property type="entry name" value="Urease, subunit C, domain 1"/>
    <property type="match status" value="1"/>
</dbReference>
<dbReference type="InterPro" id="IPR032466">
    <property type="entry name" value="Metal_Hydrolase"/>
</dbReference>
<evidence type="ECO:0000256" key="1">
    <source>
        <dbReference type="ARBA" id="ARBA00012864"/>
    </source>
</evidence>
<dbReference type="EC" id="3.5.2.7" evidence="1 7"/>
<feature type="binding site" evidence="7">
    <location>
        <position position="77"/>
    </location>
    <ligand>
        <name>Zn(2+)</name>
        <dbReference type="ChEBI" id="CHEBI:29105"/>
    </ligand>
</feature>
<feature type="binding site" evidence="7">
    <location>
        <position position="84"/>
    </location>
    <ligand>
        <name>4-imidazolone-5-propanoate</name>
        <dbReference type="ChEBI" id="CHEBI:77893"/>
    </ligand>
</feature>
<dbReference type="Pfam" id="PF01979">
    <property type="entry name" value="Amidohydro_1"/>
    <property type="match status" value="1"/>
</dbReference>
<dbReference type="SUPFAM" id="SSF51556">
    <property type="entry name" value="Metallo-dependent hydrolases"/>
    <property type="match status" value="1"/>
</dbReference>
<accession>A0A193LIZ5</accession>
<feature type="binding site" evidence="7">
    <location>
        <position position="324"/>
    </location>
    <ligand>
        <name>N-formimidoyl-L-glutamate</name>
        <dbReference type="ChEBI" id="CHEBI:58928"/>
    </ligand>
</feature>
<comment type="function">
    <text evidence="7">Catalyzes the hydrolytic cleavage of the carbon-nitrogen bond in imidazolone-5-propanoate to yield N-formimidoyl-L-glutamate. It is the third step in the universal histidine degradation pathway.</text>
</comment>
<keyword evidence="10" id="KW-1185">Reference proteome</keyword>
<dbReference type="EMBL" id="CP016268">
    <property type="protein sequence ID" value="ANO52364.1"/>
    <property type="molecule type" value="Genomic_DNA"/>
</dbReference>
<dbReference type="STRING" id="1548547.BA177_15255"/>
<evidence type="ECO:0000256" key="3">
    <source>
        <dbReference type="ARBA" id="ARBA00022801"/>
    </source>
</evidence>
<comment type="similarity">
    <text evidence="7">Belongs to the metallo-dependent hydrolases superfamily. HutI family.</text>
</comment>
<dbReference type="InterPro" id="IPR011059">
    <property type="entry name" value="Metal-dep_hydrolase_composite"/>
</dbReference>
<dbReference type="PANTHER" id="PTHR42752">
    <property type="entry name" value="IMIDAZOLONEPROPIONASE"/>
    <property type="match status" value="1"/>
</dbReference>
<dbReference type="UniPathway" id="UPA00379">
    <property type="reaction ID" value="UER00551"/>
</dbReference>
<evidence type="ECO:0000256" key="6">
    <source>
        <dbReference type="ARBA" id="ARBA00023004"/>
    </source>
</evidence>
<dbReference type="SUPFAM" id="SSF51338">
    <property type="entry name" value="Composite domain of metallo-dependent hydrolases"/>
    <property type="match status" value="1"/>
</dbReference>
<feature type="binding site" evidence="7">
    <location>
        <position position="180"/>
    </location>
    <ligand>
        <name>4-imidazolone-5-propanoate</name>
        <dbReference type="ChEBI" id="CHEBI:77893"/>
    </ligand>
</feature>
<comment type="pathway">
    <text evidence="7">Amino-acid degradation; L-histidine degradation into L-glutamate; N-formimidoyl-L-glutamate from L-histidine: step 3/3.</text>
</comment>
<feature type="binding site" evidence="7">
    <location>
        <position position="248"/>
    </location>
    <ligand>
        <name>4-imidazolone-5-propanoate</name>
        <dbReference type="ChEBI" id="CHEBI:77893"/>
    </ligand>
</feature>
<dbReference type="Gene3D" id="3.20.20.140">
    <property type="entry name" value="Metal-dependent hydrolases"/>
    <property type="match status" value="1"/>
</dbReference>
<dbReference type="FunFam" id="3.20.20.140:FF:000007">
    <property type="entry name" value="Imidazolonepropionase"/>
    <property type="match status" value="1"/>
</dbReference>
<organism evidence="9 10">
    <name type="scientific">Woeseia oceani</name>
    <dbReference type="NCBI Taxonomy" id="1548547"/>
    <lineage>
        <taxon>Bacteria</taxon>
        <taxon>Pseudomonadati</taxon>
        <taxon>Pseudomonadota</taxon>
        <taxon>Gammaproteobacteria</taxon>
        <taxon>Woeseiales</taxon>
        <taxon>Woeseiaceae</taxon>
        <taxon>Woeseia</taxon>
    </lineage>
</organism>
<keyword evidence="2 7" id="KW-0479">Metal-binding</keyword>
<dbReference type="HAMAP" id="MF_00372">
    <property type="entry name" value="HutI"/>
    <property type="match status" value="1"/>
</dbReference>
<dbReference type="NCBIfam" id="TIGR01224">
    <property type="entry name" value="hutI"/>
    <property type="match status" value="1"/>
</dbReference>
<keyword evidence="5 7" id="KW-0862">Zinc</keyword>
<sequence length="412" mass="43236">MANTMPHWDLLITDARIASMRAAAGAYGIIEDAALAVRDGRIAWLGAAAERPAVAATQTVSAAGQWLTPALIDCHTHLLFGGNRAAEFEQRLQGASYEAIARAGGGIMSTVNATRAASDAELLAAGCKRIDALQRDGVASVEIKSGYGLNAATELRLLRLAKQLGELRNITVSTTFLGAHAVPADFAGNADEYIDMLCSELLPQIASDGLADAVDAYCESIAFSAEQVNRLFARAAALGLPVKLHADQLSDTGGAALAARHHALSADHLEYSSTDGIAAMAAAGTVAVLLPGAFLTLRETQLPPVEALREHGVPIALATDCNPGTSPVASLRAIMALATSQFRLTPEECLAGVTRVAAQALGLHNDTGTLEVGKRADIAQWDLQHPRELSYWLGLNELRQLYVGGKTVHPNN</sequence>
<dbReference type="GO" id="GO:0008270">
    <property type="term" value="F:zinc ion binding"/>
    <property type="evidence" value="ECO:0007669"/>
    <property type="project" value="UniProtKB-UniRule"/>
</dbReference>
<dbReference type="InterPro" id="IPR005920">
    <property type="entry name" value="HutI"/>
</dbReference>
<evidence type="ECO:0000256" key="7">
    <source>
        <dbReference type="HAMAP-Rule" id="MF_00372"/>
    </source>
</evidence>
<proteinExistence type="inferred from homology"/>
<dbReference type="KEGG" id="woc:BA177_15255"/>
<comment type="subcellular location">
    <subcellularLocation>
        <location evidence="7">Cytoplasm</location>
    </subcellularLocation>
</comment>
<dbReference type="PANTHER" id="PTHR42752:SF1">
    <property type="entry name" value="IMIDAZOLONEPROPIONASE-RELATED"/>
    <property type="match status" value="1"/>
</dbReference>
<dbReference type="GO" id="GO:0019556">
    <property type="term" value="P:L-histidine catabolic process to glutamate and formamide"/>
    <property type="evidence" value="ECO:0007669"/>
    <property type="project" value="UniProtKB-UniRule"/>
</dbReference>
<feature type="binding site" evidence="7">
    <location>
        <position position="322"/>
    </location>
    <ligand>
        <name>N-formimidoyl-L-glutamate</name>
        <dbReference type="ChEBI" id="CHEBI:58928"/>
    </ligand>
</feature>
<evidence type="ECO:0000256" key="4">
    <source>
        <dbReference type="ARBA" id="ARBA00022808"/>
    </source>
</evidence>
<feature type="binding site" evidence="7">
    <location>
        <position position="320"/>
    </location>
    <ligand>
        <name>Fe(3+)</name>
        <dbReference type="ChEBI" id="CHEBI:29034"/>
    </ligand>
</feature>
<comment type="catalytic activity">
    <reaction evidence="7">
        <text>4-imidazolone-5-propanoate + H2O = N-formimidoyl-L-glutamate</text>
        <dbReference type="Rhea" id="RHEA:23660"/>
        <dbReference type="ChEBI" id="CHEBI:15377"/>
        <dbReference type="ChEBI" id="CHEBI:58928"/>
        <dbReference type="ChEBI" id="CHEBI:77893"/>
        <dbReference type="EC" id="3.5.2.7"/>
    </reaction>
</comment>
<feature type="binding site" evidence="7">
    <location>
        <position position="147"/>
    </location>
    <ligand>
        <name>4-imidazolone-5-propanoate</name>
        <dbReference type="ChEBI" id="CHEBI:77893"/>
    </ligand>
</feature>
<feature type="binding site" evidence="7">
    <location>
        <position position="320"/>
    </location>
    <ligand>
        <name>Zn(2+)</name>
        <dbReference type="ChEBI" id="CHEBI:29105"/>
    </ligand>
</feature>
<dbReference type="GO" id="GO:0050480">
    <property type="term" value="F:imidazolonepropionase activity"/>
    <property type="evidence" value="ECO:0007669"/>
    <property type="project" value="UniProtKB-UniRule"/>
</dbReference>
<evidence type="ECO:0000256" key="5">
    <source>
        <dbReference type="ARBA" id="ARBA00022833"/>
    </source>
</evidence>
<feature type="binding site" evidence="7">
    <location>
        <position position="245"/>
    </location>
    <ligand>
        <name>Fe(3+)</name>
        <dbReference type="ChEBI" id="CHEBI:29034"/>
    </ligand>
</feature>
<feature type="domain" description="Amidohydrolase-related" evidence="8">
    <location>
        <begin position="67"/>
        <end position="408"/>
    </location>
</feature>
<feature type="binding site" evidence="7">
    <location>
        <position position="325"/>
    </location>
    <ligand>
        <name>4-imidazolone-5-propanoate</name>
        <dbReference type="ChEBI" id="CHEBI:77893"/>
    </ligand>
</feature>
<comment type="cofactor">
    <cofactor evidence="7">
        <name>Zn(2+)</name>
        <dbReference type="ChEBI" id="CHEBI:29105"/>
    </cofactor>
    <cofactor evidence="7">
        <name>Fe(3+)</name>
        <dbReference type="ChEBI" id="CHEBI:29034"/>
    </cofactor>
    <text evidence="7">Binds 1 zinc or iron ion per subunit.</text>
</comment>
<feature type="binding site" evidence="7">
    <location>
        <position position="77"/>
    </location>
    <ligand>
        <name>Fe(3+)</name>
        <dbReference type="ChEBI" id="CHEBI:29034"/>
    </ligand>
</feature>
<name>A0A193LIZ5_9GAMM</name>
<dbReference type="InterPro" id="IPR006680">
    <property type="entry name" value="Amidohydro-rel"/>
</dbReference>
<dbReference type="GO" id="GO:0019557">
    <property type="term" value="P:L-histidine catabolic process to glutamate and formate"/>
    <property type="evidence" value="ECO:0007669"/>
    <property type="project" value="UniProtKB-UniPathway"/>
</dbReference>
<feature type="binding site" evidence="7">
    <location>
        <position position="75"/>
    </location>
    <ligand>
        <name>Zn(2+)</name>
        <dbReference type="ChEBI" id="CHEBI:29105"/>
    </ligand>
</feature>
<evidence type="ECO:0000313" key="10">
    <source>
        <dbReference type="Proteomes" id="UP000092695"/>
    </source>
</evidence>
<dbReference type="Proteomes" id="UP000092695">
    <property type="component" value="Chromosome"/>
</dbReference>
<dbReference type="GO" id="GO:0005737">
    <property type="term" value="C:cytoplasm"/>
    <property type="evidence" value="ECO:0007669"/>
    <property type="project" value="UniProtKB-SubCell"/>
</dbReference>
<keyword evidence="6 7" id="KW-0408">Iron</keyword>
<feature type="binding site" evidence="7">
    <location>
        <position position="75"/>
    </location>
    <ligand>
        <name>Fe(3+)</name>
        <dbReference type="ChEBI" id="CHEBI:29034"/>
    </ligand>
</feature>
<keyword evidence="3 7" id="KW-0378">Hydrolase</keyword>
<gene>
    <name evidence="7" type="primary">hutI</name>
    <name evidence="9" type="ORF">BA177_15255</name>
</gene>
<reference evidence="9 10" key="1">
    <citation type="submission" date="2016-06" db="EMBL/GenBank/DDBJ databases">
        <title>Complete genome sequence of a deep-branching marine Gamma Proteobacterium Woeseia oceani type strain XK5.</title>
        <authorList>
            <person name="Mu D."/>
            <person name="Du Z."/>
        </authorList>
    </citation>
    <scope>NUCLEOTIDE SEQUENCE [LARGE SCALE GENOMIC DNA]</scope>
    <source>
        <strain evidence="9 10">XK5</strain>
    </source>
</reference>
<evidence type="ECO:0000259" key="8">
    <source>
        <dbReference type="Pfam" id="PF01979"/>
    </source>
</evidence>
<keyword evidence="7" id="KW-0963">Cytoplasm</keyword>
<protein>
    <recommendedName>
        <fullName evidence="1 7">Imidazolonepropionase</fullName>
        <ecNumber evidence="1 7">3.5.2.7</ecNumber>
    </recommendedName>
    <alternativeName>
        <fullName evidence="7">Imidazolone-5-propionate hydrolase</fullName>
    </alternativeName>
</protein>
<dbReference type="AlphaFoldDB" id="A0A193LIZ5"/>
<feature type="binding site" evidence="7">
    <location>
        <position position="147"/>
    </location>
    <ligand>
        <name>N-formimidoyl-L-glutamate</name>
        <dbReference type="ChEBI" id="CHEBI:58928"/>
    </ligand>
</feature>
<dbReference type="GO" id="GO:0005506">
    <property type="term" value="F:iron ion binding"/>
    <property type="evidence" value="ECO:0007669"/>
    <property type="project" value="UniProtKB-UniRule"/>
</dbReference>
<keyword evidence="4 7" id="KW-0369">Histidine metabolism</keyword>
<feature type="binding site" evidence="7">
    <location>
        <position position="245"/>
    </location>
    <ligand>
        <name>Zn(2+)</name>
        <dbReference type="ChEBI" id="CHEBI:29105"/>
    </ligand>
</feature>
<evidence type="ECO:0000313" key="9">
    <source>
        <dbReference type="EMBL" id="ANO52364.1"/>
    </source>
</evidence>